<dbReference type="CDD" id="cd00090">
    <property type="entry name" value="HTH_ARSR"/>
    <property type="match status" value="1"/>
</dbReference>
<dbReference type="SUPFAM" id="SSF46785">
    <property type="entry name" value="Winged helix' DNA-binding domain"/>
    <property type="match status" value="1"/>
</dbReference>
<dbReference type="Pfam" id="PF13601">
    <property type="entry name" value="HTH_34"/>
    <property type="match status" value="1"/>
</dbReference>
<proteinExistence type="predicted"/>
<dbReference type="Gene3D" id="1.10.10.10">
    <property type="entry name" value="Winged helix-like DNA-binding domain superfamily/Winged helix DNA-binding domain"/>
    <property type="match status" value="1"/>
</dbReference>
<protein>
    <submittedName>
        <fullName evidence="2">Helix-turn-helix domain</fullName>
    </submittedName>
</protein>
<organism evidence="2 3">
    <name type="scientific">Rhodococcus coprophilus</name>
    <dbReference type="NCBI Taxonomy" id="38310"/>
    <lineage>
        <taxon>Bacteria</taxon>
        <taxon>Bacillati</taxon>
        <taxon>Actinomycetota</taxon>
        <taxon>Actinomycetes</taxon>
        <taxon>Mycobacteriales</taxon>
        <taxon>Nocardiaceae</taxon>
        <taxon>Rhodococcus</taxon>
    </lineage>
</organism>
<keyword evidence="3" id="KW-1185">Reference proteome</keyword>
<dbReference type="InterPro" id="IPR011991">
    <property type="entry name" value="ArsR-like_HTH"/>
</dbReference>
<accession>A0A2X4UQ72</accession>
<evidence type="ECO:0000259" key="1">
    <source>
        <dbReference type="Pfam" id="PF13601"/>
    </source>
</evidence>
<dbReference type="PANTHER" id="PTHR37318">
    <property type="entry name" value="BSL7504 PROTEIN"/>
    <property type="match status" value="1"/>
</dbReference>
<name>A0A2X4UQ72_9NOCA</name>
<sequence length="108" mass="11906">MRMPDTSSPDEHPTLGLDDVVHQRTRLGILSLLRDGASMQFGVLRETLRLTDGNLNRHLKVLVDAGLLESTREERKGRARTWVTITPAGRAALDAEIAALRTLIGAHD</sequence>
<dbReference type="KEGG" id="rcr:NCTC10994_03757"/>
<dbReference type="PANTHER" id="PTHR37318:SF1">
    <property type="entry name" value="BSL7504 PROTEIN"/>
    <property type="match status" value="1"/>
</dbReference>
<dbReference type="InterPro" id="IPR036390">
    <property type="entry name" value="WH_DNA-bd_sf"/>
</dbReference>
<reference evidence="2 3" key="1">
    <citation type="submission" date="2018-06" db="EMBL/GenBank/DDBJ databases">
        <authorList>
            <consortium name="Pathogen Informatics"/>
            <person name="Doyle S."/>
        </authorList>
    </citation>
    <scope>NUCLEOTIDE SEQUENCE [LARGE SCALE GENOMIC DNA]</scope>
    <source>
        <strain evidence="2 3">NCTC10994</strain>
    </source>
</reference>
<dbReference type="AlphaFoldDB" id="A0A2X4UQ72"/>
<feature type="domain" description="Winged helix DNA-binding" evidence="1">
    <location>
        <begin position="26"/>
        <end position="104"/>
    </location>
</feature>
<evidence type="ECO:0000313" key="3">
    <source>
        <dbReference type="Proteomes" id="UP000249091"/>
    </source>
</evidence>
<dbReference type="Proteomes" id="UP000249091">
    <property type="component" value="Chromosome 1"/>
</dbReference>
<evidence type="ECO:0000313" key="2">
    <source>
        <dbReference type="EMBL" id="SQI37778.1"/>
    </source>
</evidence>
<gene>
    <name evidence="2" type="ORF">NCTC10994_03757</name>
</gene>
<dbReference type="InterPro" id="IPR027395">
    <property type="entry name" value="WH_DNA-bd_dom"/>
</dbReference>
<dbReference type="EMBL" id="LS483468">
    <property type="protein sequence ID" value="SQI37778.1"/>
    <property type="molecule type" value="Genomic_DNA"/>
</dbReference>
<dbReference type="InterPro" id="IPR036388">
    <property type="entry name" value="WH-like_DNA-bd_sf"/>
</dbReference>